<gene>
    <name evidence="2" type="ORF">AVDCRST_MAG80-891</name>
</gene>
<evidence type="ECO:0000313" key="2">
    <source>
        <dbReference type="EMBL" id="CAA9435589.1"/>
    </source>
</evidence>
<accession>A0A6J4Q5S4</accession>
<name>A0A6J4Q5S4_9ACTN</name>
<dbReference type="AlphaFoldDB" id="A0A6J4Q5S4"/>
<organism evidence="2">
    <name type="scientific">uncultured Rubrobacteraceae bacterium</name>
    <dbReference type="NCBI Taxonomy" id="349277"/>
    <lineage>
        <taxon>Bacteria</taxon>
        <taxon>Bacillati</taxon>
        <taxon>Actinomycetota</taxon>
        <taxon>Rubrobacteria</taxon>
        <taxon>Rubrobacterales</taxon>
        <taxon>Rubrobacteraceae</taxon>
        <taxon>environmental samples</taxon>
    </lineage>
</organism>
<protein>
    <submittedName>
        <fullName evidence="2">Uncharacterized protein</fullName>
    </submittedName>
</protein>
<proteinExistence type="predicted"/>
<reference evidence="2" key="1">
    <citation type="submission" date="2020-02" db="EMBL/GenBank/DDBJ databases">
        <authorList>
            <person name="Meier V. D."/>
        </authorList>
    </citation>
    <scope>NUCLEOTIDE SEQUENCE</scope>
    <source>
        <strain evidence="2">AVDCRST_MAG80</strain>
    </source>
</reference>
<feature type="region of interest" description="Disordered" evidence="1">
    <location>
        <begin position="1"/>
        <end position="38"/>
    </location>
</feature>
<evidence type="ECO:0000256" key="1">
    <source>
        <dbReference type="SAM" id="MobiDB-lite"/>
    </source>
</evidence>
<feature type="compositionally biased region" description="Basic and acidic residues" evidence="1">
    <location>
        <begin position="1"/>
        <end position="13"/>
    </location>
</feature>
<sequence length="38" mass="4388">MLEVRREEAHRFAQEVQETNGNCAASRRATRKEIEVDG</sequence>
<dbReference type="EMBL" id="CADCVC010000074">
    <property type="protein sequence ID" value="CAA9435589.1"/>
    <property type="molecule type" value="Genomic_DNA"/>
</dbReference>